<feature type="region of interest" description="Disordered" evidence="1">
    <location>
        <begin position="76"/>
        <end position="100"/>
    </location>
</feature>
<dbReference type="Proteomes" id="UP000324800">
    <property type="component" value="Unassembled WGS sequence"/>
</dbReference>
<organism evidence="2 3">
    <name type="scientific">Streblomastix strix</name>
    <dbReference type="NCBI Taxonomy" id="222440"/>
    <lineage>
        <taxon>Eukaryota</taxon>
        <taxon>Metamonada</taxon>
        <taxon>Preaxostyla</taxon>
        <taxon>Oxymonadida</taxon>
        <taxon>Streblomastigidae</taxon>
        <taxon>Streblomastix</taxon>
    </lineage>
</organism>
<gene>
    <name evidence="2" type="ORF">EZS28_018420</name>
</gene>
<proteinExistence type="predicted"/>
<sequence>MDLCEVDAAKEKIQRRTNCTSKRPPNRDSYQTLNCANLVPQNPLQVAEHLQQTFMKAFRVYIEHIHKHTRHDLQNMHDASADGHDNTREPAENATFTSNTSRVQQLDAEIVASIVLD</sequence>
<protein>
    <submittedName>
        <fullName evidence="2">Uncharacterized protein</fullName>
    </submittedName>
</protein>
<dbReference type="EMBL" id="SNRW01004979">
    <property type="protein sequence ID" value="KAA6386054.1"/>
    <property type="molecule type" value="Genomic_DNA"/>
</dbReference>
<accession>A0A5J4VTQ8</accession>
<dbReference type="AlphaFoldDB" id="A0A5J4VTQ8"/>
<name>A0A5J4VTQ8_9EUKA</name>
<comment type="caution">
    <text evidence="2">The sequence shown here is derived from an EMBL/GenBank/DDBJ whole genome shotgun (WGS) entry which is preliminary data.</text>
</comment>
<evidence type="ECO:0000313" key="3">
    <source>
        <dbReference type="Proteomes" id="UP000324800"/>
    </source>
</evidence>
<evidence type="ECO:0000256" key="1">
    <source>
        <dbReference type="SAM" id="MobiDB-lite"/>
    </source>
</evidence>
<evidence type="ECO:0000313" key="2">
    <source>
        <dbReference type="EMBL" id="KAA6386054.1"/>
    </source>
</evidence>
<reference evidence="2 3" key="1">
    <citation type="submission" date="2019-03" db="EMBL/GenBank/DDBJ databases">
        <title>Single cell metagenomics reveals metabolic interactions within the superorganism composed of flagellate Streblomastix strix and complex community of Bacteroidetes bacteria on its surface.</title>
        <authorList>
            <person name="Treitli S.C."/>
            <person name="Kolisko M."/>
            <person name="Husnik F."/>
            <person name="Keeling P."/>
            <person name="Hampl V."/>
        </authorList>
    </citation>
    <scope>NUCLEOTIDE SEQUENCE [LARGE SCALE GENOMIC DNA]</scope>
    <source>
        <strain evidence="2">ST1C</strain>
    </source>
</reference>
<feature type="compositionally biased region" description="Basic and acidic residues" evidence="1">
    <location>
        <begin position="76"/>
        <end position="91"/>
    </location>
</feature>